<feature type="transmembrane region" description="Helical" evidence="8">
    <location>
        <begin position="134"/>
        <end position="153"/>
    </location>
</feature>
<evidence type="ECO:0000256" key="6">
    <source>
        <dbReference type="ARBA" id="ARBA00022989"/>
    </source>
</evidence>
<accession>A0A1G8N6U4</accession>
<dbReference type="OrthoDB" id="9765532at2"/>
<name>A0A1G8N6U4_9BACI</name>
<evidence type="ECO:0000256" key="2">
    <source>
        <dbReference type="ARBA" id="ARBA00009843"/>
    </source>
</evidence>
<evidence type="ECO:0000256" key="1">
    <source>
        <dbReference type="ARBA" id="ARBA00004651"/>
    </source>
</evidence>
<feature type="domain" description="Citrate transporter-like" evidence="9">
    <location>
        <begin position="15"/>
        <end position="370"/>
    </location>
</feature>
<dbReference type="InterPro" id="IPR051475">
    <property type="entry name" value="Diverse_Ion_Transporter"/>
</dbReference>
<keyword evidence="4" id="KW-1003">Cell membrane</keyword>
<organism evidence="10 11">
    <name type="scientific">Alteribacillus bidgolensis</name>
    <dbReference type="NCBI Taxonomy" id="930129"/>
    <lineage>
        <taxon>Bacteria</taxon>
        <taxon>Bacillati</taxon>
        <taxon>Bacillota</taxon>
        <taxon>Bacilli</taxon>
        <taxon>Bacillales</taxon>
        <taxon>Bacillaceae</taxon>
        <taxon>Alteribacillus</taxon>
    </lineage>
</organism>
<dbReference type="Pfam" id="PF03600">
    <property type="entry name" value="CitMHS"/>
    <property type="match status" value="1"/>
</dbReference>
<keyword evidence="3" id="KW-0813">Transport</keyword>
<gene>
    <name evidence="10" type="ORF">SAMN05216352_111133</name>
</gene>
<feature type="transmembrane region" description="Helical" evidence="8">
    <location>
        <begin position="56"/>
        <end position="80"/>
    </location>
</feature>
<dbReference type="PRINTS" id="PR00758">
    <property type="entry name" value="ARSENICPUMP"/>
</dbReference>
<dbReference type="GO" id="GO:0005886">
    <property type="term" value="C:plasma membrane"/>
    <property type="evidence" value="ECO:0007669"/>
    <property type="project" value="UniProtKB-SubCell"/>
</dbReference>
<keyword evidence="6 8" id="KW-1133">Transmembrane helix</keyword>
<evidence type="ECO:0000256" key="8">
    <source>
        <dbReference type="SAM" id="Phobius"/>
    </source>
</evidence>
<keyword evidence="7 8" id="KW-0472">Membrane</keyword>
<evidence type="ECO:0000313" key="10">
    <source>
        <dbReference type="EMBL" id="SDI76021.1"/>
    </source>
</evidence>
<protein>
    <submittedName>
        <fullName evidence="10">Possible tyrosine transporter P-protein</fullName>
    </submittedName>
</protein>
<feature type="transmembrane region" description="Helical" evidence="8">
    <location>
        <begin position="362"/>
        <end position="392"/>
    </location>
</feature>
<feature type="transmembrane region" description="Helical" evidence="8">
    <location>
        <begin position="284"/>
        <end position="303"/>
    </location>
</feature>
<proteinExistence type="inferred from homology"/>
<dbReference type="Proteomes" id="UP000199017">
    <property type="component" value="Unassembled WGS sequence"/>
</dbReference>
<evidence type="ECO:0000256" key="5">
    <source>
        <dbReference type="ARBA" id="ARBA00022692"/>
    </source>
</evidence>
<dbReference type="RefSeq" id="WP_091586959.1">
    <property type="nucleotide sequence ID" value="NZ_FNDU01000011.1"/>
</dbReference>
<dbReference type="InterPro" id="IPR004680">
    <property type="entry name" value="Cit_transptr-like_dom"/>
</dbReference>
<comment type="subcellular location">
    <subcellularLocation>
        <location evidence="1">Cell membrane</location>
        <topology evidence="1">Multi-pass membrane protein</topology>
    </subcellularLocation>
</comment>
<feature type="transmembrane region" description="Helical" evidence="8">
    <location>
        <begin position="324"/>
        <end position="350"/>
    </location>
</feature>
<dbReference type="AlphaFoldDB" id="A0A1G8N6U4"/>
<keyword evidence="11" id="KW-1185">Reference proteome</keyword>
<evidence type="ECO:0000256" key="7">
    <source>
        <dbReference type="ARBA" id="ARBA00023136"/>
    </source>
</evidence>
<feature type="transmembrane region" description="Helical" evidence="8">
    <location>
        <begin position="404"/>
        <end position="425"/>
    </location>
</feature>
<dbReference type="EMBL" id="FNDU01000011">
    <property type="protein sequence ID" value="SDI76021.1"/>
    <property type="molecule type" value="Genomic_DNA"/>
</dbReference>
<dbReference type="PANTHER" id="PTHR43568:SF1">
    <property type="entry name" value="P PROTEIN"/>
    <property type="match status" value="1"/>
</dbReference>
<dbReference type="CDD" id="cd01116">
    <property type="entry name" value="P_permease"/>
    <property type="match status" value="1"/>
</dbReference>
<evidence type="ECO:0000259" key="9">
    <source>
        <dbReference type="Pfam" id="PF03600"/>
    </source>
</evidence>
<sequence length="431" mass="46840">MEEVALALLIFMISYFFLITEKGDRALVACAGGLLMVICGVLDLGLVFFRYIDWHTIALLLSMMIIVSISSQSGMFQFAAVRTAQLVKGRPLPLLVLLSFLTAVGSAFLNNVTTVLLITPVVFTLTNMLRLKTLPFLMAIIISSNIGGTATLIGDPPNLMIGQAAKDLSFNDFLVHLGPPSVIIFIFAMTGLALYYKNVLKRKNSQEARQSLMDLTAADFITSKSLLKKSVWVLVLTISAFLLQPLIKVELTAIAMGGALFLMFLTQKEANPEAIFKQMEWTTIFFFAGLFMLVGGLEETGLLEELARGIIFMTEGNMTKTSLSLLWISGIVSGFVDNIPFVAAMIPVVLELEGYGMGDLEPVWWALALGACLGGNATLIGATANVIVAGLASKQGKGFSYLDFFKIGAPTALVSLIVSTLYVYLRYLLLY</sequence>
<reference evidence="10 11" key="1">
    <citation type="submission" date="2016-10" db="EMBL/GenBank/DDBJ databases">
        <authorList>
            <person name="de Groot N.N."/>
        </authorList>
    </citation>
    <scope>NUCLEOTIDE SEQUENCE [LARGE SCALE GENOMIC DNA]</scope>
    <source>
        <strain evidence="11">P4B,CCM 7963,CECT 7998,DSM 25260,IBRC-M 10614,KCTC 13821</strain>
    </source>
</reference>
<feature type="transmembrane region" description="Helical" evidence="8">
    <location>
        <begin position="26"/>
        <end position="49"/>
    </location>
</feature>
<evidence type="ECO:0000256" key="3">
    <source>
        <dbReference type="ARBA" id="ARBA00022448"/>
    </source>
</evidence>
<dbReference type="InterPro" id="IPR000802">
    <property type="entry name" value="Arsenical_pump_ArsB"/>
</dbReference>
<dbReference type="GO" id="GO:0015105">
    <property type="term" value="F:arsenite transmembrane transporter activity"/>
    <property type="evidence" value="ECO:0007669"/>
    <property type="project" value="InterPro"/>
</dbReference>
<comment type="similarity">
    <text evidence="2">Belongs to the CitM (TC 2.A.11) transporter family.</text>
</comment>
<keyword evidence="5 8" id="KW-0812">Transmembrane</keyword>
<evidence type="ECO:0000256" key="4">
    <source>
        <dbReference type="ARBA" id="ARBA00022475"/>
    </source>
</evidence>
<feature type="transmembrane region" description="Helical" evidence="8">
    <location>
        <begin position="92"/>
        <end position="122"/>
    </location>
</feature>
<feature type="transmembrane region" description="Helical" evidence="8">
    <location>
        <begin position="231"/>
        <end position="264"/>
    </location>
</feature>
<evidence type="ECO:0000313" key="11">
    <source>
        <dbReference type="Proteomes" id="UP000199017"/>
    </source>
</evidence>
<feature type="transmembrane region" description="Helical" evidence="8">
    <location>
        <begin position="173"/>
        <end position="196"/>
    </location>
</feature>
<dbReference type="PANTHER" id="PTHR43568">
    <property type="entry name" value="P PROTEIN"/>
    <property type="match status" value="1"/>
</dbReference>